<keyword evidence="2" id="KW-1185">Reference proteome</keyword>
<organism evidence="2 3">
    <name type="scientific">Macrostomum lignano</name>
    <dbReference type="NCBI Taxonomy" id="282301"/>
    <lineage>
        <taxon>Eukaryota</taxon>
        <taxon>Metazoa</taxon>
        <taxon>Spiralia</taxon>
        <taxon>Lophotrochozoa</taxon>
        <taxon>Platyhelminthes</taxon>
        <taxon>Rhabditophora</taxon>
        <taxon>Macrostomorpha</taxon>
        <taxon>Macrostomida</taxon>
        <taxon>Macrostomidae</taxon>
        <taxon>Macrostomum</taxon>
    </lineage>
</organism>
<accession>A0A1I8FFA9</accession>
<feature type="compositionally biased region" description="Low complexity" evidence="1">
    <location>
        <begin position="165"/>
        <end position="183"/>
    </location>
</feature>
<dbReference type="Proteomes" id="UP000095280">
    <property type="component" value="Unplaced"/>
</dbReference>
<feature type="region of interest" description="Disordered" evidence="1">
    <location>
        <begin position="158"/>
        <end position="186"/>
    </location>
</feature>
<name>A0A1I8FFA9_9PLAT</name>
<evidence type="ECO:0000256" key="1">
    <source>
        <dbReference type="SAM" id="MobiDB-lite"/>
    </source>
</evidence>
<feature type="region of interest" description="Disordered" evidence="1">
    <location>
        <begin position="287"/>
        <end position="308"/>
    </location>
</feature>
<dbReference type="AlphaFoldDB" id="A0A1I8FFA9"/>
<evidence type="ECO:0000313" key="2">
    <source>
        <dbReference type="Proteomes" id="UP000095280"/>
    </source>
</evidence>
<reference evidence="3" key="1">
    <citation type="submission" date="2016-11" db="UniProtKB">
        <authorList>
            <consortium name="WormBaseParasite"/>
        </authorList>
    </citation>
    <scope>IDENTIFICATION</scope>
</reference>
<protein>
    <submittedName>
        <fullName evidence="3">Uncharacterized protein</fullName>
    </submittedName>
</protein>
<sequence>MRTIGEDFCGPVGRVACGVGLGDTKVLLALARNFIRFRLNKKRSNFGQRQFRPLVGAAAPAGAAAAAPGVGEAPIVAGAEVAPITRLPPRRNTVAPIRSGGGVAKRSRNIRGRGGGGAPSRWQLGRGREARRPIVKPRPRSFSSCVVRVRVRSGAGVRRWRQSMRRGGAAATAGASATPRAPSEALQSPIRRRAFLSEPWFGCEFQMTGSTTITAATKTGASLERTYLMQARALIQAQKERLPPNASGGGCWFAATAAGVSLPEAAAAVTTSLLVAAAGNNSQNGGFRRARGFGNGWPRGGGRRGGRRGGWAGYRVDVLTRWS</sequence>
<evidence type="ECO:0000313" key="3">
    <source>
        <dbReference type="WBParaSite" id="maker-unitig_30913-snap-gene-0.1-mRNA-1"/>
    </source>
</evidence>
<dbReference type="WBParaSite" id="maker-unitig_30913-snap-gene-0.1-mRNA-1">
    <property type="protein sequence ID" value="maker-unitig_30913-snap-gene-0.1-mRNA-1"/>
    <property type="gene ID" value="maker-unitig_30913-snap-gene-0.1"/>
</dbReference>
<proteinExistence type="predicted"/>
<feature type="region of interest" description="Disordered" evidence="1">
    <location>
        <begin position="92"/>
        <end position="123"/>
    </location>
</feature>